<evidence type="ECO:0000256" key="1">
    <source>
        <dbReference type="SAM" id="MobiDB-lite"/>
    </source>
</evidence>
<evidence type="ECO:0000313" key="3">
    <source>
        <dbReference type="Proteomes" id="UP000004088"/>
    </source>
</evidence>
<organism evidence="2 3">
    <name type="scientific">Kingella denitrificans ATCC 33394</name>
    <dbReference type="NCBI Taxonomy" id="888741"/>
    <lineage>
        <taxon>Bacteria</taxon>
        <taxon>Pseudomonadati</taxon>
        <taxon>Pseudomonadota</taxon>
        <taxon>Betaproteobacteria</taxon>
        <taxon>Neisseriales</taxon>
        <taxon>Neisseriaceae</taxon>
        <taxon>Kingella</taxon>
    </lineage>
</organism>
<keyword evidence="3" id="KW-1185">Reference proteome</keyword>
<feature type="region of interest" description="Disordered" evidence="1">
    <location>
        <begin position="24"/>
        <end position="45"/>
    </location>
</feature>
<dbReference type="EMBL" id="AEWV01000006">
    <property type="protein sequence ID" value="EGC18084.1"/>
    <property type="molecule type" value="Genomic_DNA"/>
</dbReference>
<protein>
    <submittedName>
        <fullName evidence="2">Uncharacterized protein</fullName>
    </submittedName>
</protein>
<reference evidence="2 3" key="1">
    <citation type="submission" date="2011-01" db="EMBL/GenBank/DDBJ databases">
        <authorList>
            <person name="Muzny D."/>
            <person name="Qin X."/>
            <person name="Deng J."/>
            <person name="Jiang H."/>
            <person name="Liu Y."/>
            <person name="Qu J."/>
            <person name="Song X.-Z."/>
            <person name="Zhang L."/>
            <person name="Thornton R."/>
            <person name="Coyle M."/>
            <person name="Francisco L."/>
            <person name="Jackson L."/>
            <person name="Javaid M."/>
            <person name="Korchina V."/>
            <person name="Kovar C."/>
            <person name="Mata R."/>
            <person name="Mathew T."/>
            <person name="Ngo R."/>
            <person name="Nguyen L."/>
            <person name="Nguyen N."/>
            <person name="Okwuonu G."/>
            <person name="Ongeri F."/>
            <person name="Pham C."/>
            <person name="Simmons D."/>
            <person name="Wilczek-Boney K."/>
            <person name="Hale W."/>
            <person name="Jakkamsetti A."/>
            <person name="Pham P."/>
            <person name="Ruth R."/>
            <person name="San Lucas F."/>
            <person name="Warren J."/>
            <person name="Zhang J."/>
            <person name="Zhao Z."/>
            <person name="Zhou C."/>
            <person name="Zhu D."/>
            <person name="Lee S."/>
            <person name="Bess C."/>
            <person name="Blankenburg K."/>
            <person name="Forbes L."/>
            <person name="Fu Q."/>
            <person name="Gubbala S."/>
            <person name="Hirani K."/>
            <person name="Jayaseelan J.C."/>
            <person name="Lara F."/>
            <person name="Munidasa M."/>
            <person name="Palculict T."/>
            <person name="Patil S."/>
            <person name="Pu L.-L."/>
            <person name="Saada N."/>
            <person name="Tang L."/>
            <person name="Weissenberger G."/>
            <person name="Zhu Y."/>
            <person name="Hemphill L."/>
            <person name="Shang Y."/>
            <person name="Youmans B."/>
            <person name="Ayvaz T."/>
            <person name="Ross M."/>
            <person name="Santibanez J."/>
            <person name="Aqrawi P."/>
            <person name="Gross S."/>
            <person name="Joshi V."/>
            <person name="Fowler G."/>
            <person name="Nazareth L."/>
            <person name="Reid J."/>
            <person name="Worley K."/>
            <person name="Petrosino J."/>
            <person name="Highlander S."/>
            <person name="Gibbs R."/>
        </authorList>
    </citation>
    <scope>NUCLEOTIDE SEQUENCE [LARGE SCALE GENOMIC DNA]</scope>
    <source>
        <strain evidence="2 3">ATCC 33394</strain>
    </source>
</reference>
<dbReference type="AlphaFoldDB" id="F0EWJ7"/>
<evidence type="ECO:0000313" key="2">
    <source>
        <dbReference type="EMBL" id="EGC18084.1"/>
    </source>
</evidence>
<accession>F0EWJ7</accession>
<comment type="caution">
    <text evidence="2">The sequence shown here is derived from an EMBL/GenBank/DDBJ whole genome shotgun (WGS) entry which is preliminary data.</text>
</comment>
<proteinExistence type="predicted"/>
<dbReference type="Proteomes" id="UP000004088">
    <property type="component" value="Unassembled WGS sequence"/>
</dbReference>
<dbReference type="HOGENOM" id="CLU_3200873_0_0_4"/>
<sequence>MKQVQAAFEGVGAVFRQPATRLHGRTQHCPTESACGKQSIEERMQ</sequence>
<gene>
    <name evidence="2" type="ORF">HMPREF9098_0233</name>
</gene>
<name>F0EWJ7_9NEIS</name>